<evidence type="ECO:0000313" key="1">
    <source>
        <dbReference type="EMBL" id="ABM06791.1"/>
    </source>
</evidence>
<dbReference type="RefSeq" id="WP_011775369.1">
    <property type="nucleotide sequence ID" value="NC_008711.1"/>
</dbReference>
<keyword evidence="2" id="KW-1185">Reference proteome</keyword>
<dbReference type="InterPro" id="IPR036388">
    <property type="entry name" value="WH-like_DNA-bd_sf"/>
</dbReference>
<dbReference type="HOGENOM" id="CLU_078469_1_1_11"/>
<protein>
    <recommendedName>
        <fullName evidence="3">Transcriptional regulator</fullName>
    </recommendedName>
</protein>
<reference evidence="1 2" key="1">
    <citation type="journal article" date="2006" name="PLoS Genet.">
        <title>Secrets of soil survival revealed by the genome sequence of Arthrobacter aurescens TC1.</title>
        <authorList>
            <person name="Mongodin E.F."/>
            <person name="Shapir N."/>
            <person name="Daugherty S.C."/>
            <person name="DeBoy R.T."/>
            <person name="Emerson J.B."/>
            <person name="Shvartzbeyn A."/>
            <person name="Radune D."/>
            <person name="Vamathevan J."/>
            <person name="Riggs F."/>
            <person name="Grinberg V."/>
            <person name="Khouri H."/>
            <person name="Wackett L.P."/>
            <person name="Nelson K.E."/>
            <person name="Sadowsky M.J."/>
        </authorList>
    </citation>
    <scope>NUCLEOTIDE SEQUENCE [LARGE SCALE GENOMIC DNA]</scope>
    <source>
        <strain evidence="1 2">TC1</strain>
    </source>
</reference>
<name>A1R866_PAEAT</name>
<dbReference type="AlphaFoldDB" id="A1R866"/>
<accession>A1R866</accession>
<evidence type="ECO:0008006" key="3">
    <source>
        <dbReference type="Google" id="ProtNLM"/>
    </source>
</evidence>
<dbReference type="InterPro" id="IPR011991">
    <property type="entry name" value="ArsR-like_HTH"/>
</dbReference>
<dbReference type="CDD" id="cd00090">
    <property type="entry name" value="HTH_ARSR"/>
    <property type="match status" value="1"/>
</dbReference>
<dbReference type="KEGG" id="aau:AAur_2713"/>
<sequence>MGTSELPWIRKIAAVAALGDENRRRLYEYVLSTGDAVSRDQAALALEVPRSSASFHLDRLVREGLLRVEFRKSAEKTGPGSGRPSKLYRPVMDEVGVSVPERHYDLAGHLMAAAITRSQAGGVPAAEALRDVAAAAGSEVGRPGDFLGALSELGYDPSPDAAGGYRLLNCPFHRLSRDHTEVVCAMNGAFLSGAAAASGLSAGIIVPDPDHGPGHCCARITALGNKS</sequence>
<proteinExistence type="predicted"/>
<evidence type="ECO:0000313" key="2">
    <source>
        <dbReference type="Proteomes" id="UP000000637"/>
    </source>
</evidence>
<dbReference type="SUPFAM" id="SSF46785">
    <property type="entry name" value="Winged helix' DNA-binding domain"/>
    <property type="match status" value="1"/>
</dbReference>
<dbReference type="eggNOG" id="COG2345">
    <property type="taxonomic scope" value="Bacteria"/>
</dbReference>
<dbReference type="Pfam" id="PF12840">
    <property type="entry name" value="HTH_20"/>
    <property type="match status" value="1"/>
</dbReference>
<dbReference type="OrthoDB" id="3399802at2"/>
<dbReference type="Gene3D" id="1.10.10.10">
    <property type="entry name" value="Winged helix-like DNA-binding domain superfamily/Winged helix DNA-binding domain"/>
    <property type="match status" value="1"/>
</dbReference>
<organism evidence="1 2">
    <name type="scientific">Paenarthrobacter aurescens (strain TC1)</name>
    <dbReference type="NCBI Taxonomy" id="290340"/>
    <lineage>
        <taxon>Bacteria</taxon>
        <taxon>Bacillati</taxon>
        <taxon>Actinomycetota</taxon>
        <taxon>Actinomycetes</taxon>
        <taxon>Micrococcales</taxon>
        <taxon>Micrococcaceae</taxon>
        <taxon>Paenarthrobacter</taxon>
    </lineage>
</organism>
<dbReference type="STRING" id="290340.AAur_2713"/>
<dbReference type="EMBL" id="CP000474">
    <property type="protein sequence ID" value="ABM06791.1"/>
    <property type="molecule type" value="Genomic_DNA"/>
</dbReference>
<dbReference type="InterPro" id="IPR036390">
    <property type="entry name" value="WH_DNA-bd_sf"/>
</dbReference>
<dbReference type="Proteomes" id="UP000000637">
    <property type="component" value="Chromosome"/>
</dbReference>
<gene>
    <name evidence="1" type="ordered locus">AAur_2713</name>
</gene>